<evidence type="ECO:0000313" key="7">
    <source>
        <dbReference type="EMBL" id="MXP47553.1"/>
    </source>
</evidence>
<dbReference type="GO" id="GO:0004519">
    <property type="term" value="F:endonuclease activity"/>
    <property type="evidence" value="ECO:0007669"/>
    <property type="project" value="UniProtKB-KW"/>
</dbReference>
<keyword evidence="5" id="KW-1015">Disulfide bond</keyword>
<dbReference type="PANTHER" id="PTHR33146">
    <property type="entry name" value="ENDONUCLEASE 4"/>
    <property type="match status" value="1"/>
</dbReference>
<dbReference type="GO" id="GO:0046872">
    <property type="term" value="F:metal ion binding"/>
    <property type="evidence" value="ECO:0007669"/>
    <property type="project" value="UniProtKB-KW"/>
</dbReference>
<keyword evidence="4" id="KW-0378">Hydrolase</keyword>
<reference evidence="7 8" key="1">
    <citation type="submission" date="2019-12" db="EMBL/GenBank/DDBJ databases">
        <title>Genomic-based taxomic classification of the family Erythrobacteraceae.</title>
        <authorList>
            <person name="Xu L."/>
        </authorList>
    </citation>
    <scope>NUCLEOTIDE SEQUENCE [LARGE SCALE GENOMIC DNA]</scope>
    <source>
        <strain evidence="7 8">SW-109</strain>
    </source>
</reference>
<dbReference type="GO" id="GO:0016788">
    <property type="term" value="F:hydrolase activity, acting on ester bonds"/>
    <property type="evidence" value="ECO:0007669"/>
    <property type="project" value="InterPro"/>
</dbReference>
<dbReference type="InterPro" id="IPR008947">
    <property type="entry name" value="PLipase_C/P1_nuclease_dom_sf"/>
</dbReference>
<dbReference type="Pfam" id="PF02265">
    <property type="entry name" value="S1-P1_nuclease"/>
    <property type="match status" value="1"/>
</dbReference>
<keyword evidence="8" id="KW-1185">Reference proteome</keyword>
<name>A0A6I4V0U6_9SPHN</name>
<dbReference type="SUPFAM" id="SSF48537">
    <property type="entry name" value="Phospholipase C/P1 nuclease"/>
    <property type="match status" value="1"/>
</dbReference>
<evidence type="ECO:0000256" key="2">
    <source>
        <dbReference type="ARBA" id="ARBA00022723"/>
    </source>
</evidence>
<protein>
    <submittedName>
        <fullName evidence="7">Endonuclease</fullName>
    </submittedName>
</protein>
<keyword evidence="3 7" id="KW-0255">Endonuclease</keyword>
<organism evidence="7 8">
    <name type="scientific">Pontixanthobacter luteolus</name>
    <dbReference type="NCBI Taxonomy" id="295089"/>
    <lineage>
        <taxon>Bacteria</taxon>
        <taxon>Pseudomonadati</taxon>
        <taxon>Pseudomonadota</taxon>
        <taxon>Alphaproteobacteria</taxon>
        <taxon>Sphingomonadales</taxon>
        <taxon>Erythrobacteraceae</taxon>
        <taxon>Pontixanthobacter</taxon>
    </lineage>
</organism>
<dbReference type="AlphaFoldDB" id="A0A6I4V0U6"/>
<dbReference type="OrthoDB" id="267579at2"/>
<dbReference type="GO" id="GO:0006308">
    <property type="term" value="P:DNA catabolic process"/>
    <property type="evidence" value="ECO:0007669"/>
    <property type="project" value="InterPro"/>
</dbReference>
<dbReference type="EMBL" id="WTYP01000002">
    <property type="protein sequence ID" value="MXP47553.1"/>
    <property type="molecule type" value="Genomic_DNA"/>
</dbReference>
<proteinExistence type="predicted"/>
<comment type="caution">
    <text evidence="7">The sequence shown here is derived from an EMBL/GenBank/DDBJ whole genome shotgun (WGS) entry which is preliminary data.</text>
</comment>
<keyword evidence="1" id="KW-0540">Nuclease</keyword>
<dbReference type="CDD" id="cd11010">
    <property type="entry name" value="S1-P1_nuclease"/>
    <property type="match status" value="1"/>
</dbReference>
<gene>
    <name evidence="7" type="ORF">GRI43_09195</name>
</gene>
<keyword evidence="6" id="KW-0325">Glycoprotein</keyword>
<dbReference type="InterPro" id="IPR003154">
    <property type="entry name" value="S1/P1nuclease"/>
</dbReference>
<evidence type="ECO:0000256" key="3">
    <source>
        <dbReference type="ARBA" id="ARBA00022759"/>
    </source>
</evidence>
<sequence length="277" mass="30757">MPNAAYAWGGYGHRTTGQIALANVKPSTRAAIARLLRYEKELGTPECALKTLEDAAVWADCVRRTRWRWGYTAAWHYRTTPICEDYQPWRNCSGGSCVTAQIERNQRMLADEGLPGPIRLEALAFMVHFVGDIHQPLHSGDKDDRGGNDRVTDYGIVPGLNLHRIWDSALAERAITSTNGPMVREYTAAERAEYGGGTPADWGRESWETARDFVYPTAFDVPPCDGDLPDETALSQDDIVRAVPVAQRRIRQAGLRMAAMLDEAFAPGPLPMPEGER</sequence>
<evidence type="ECO:0000256" key="5">
    <source>
        <dbReference type="ARBA" id="ARBA00023157"/>
    </source>
</evidence>
<dbReference type="PANTHER" id="PTHR33146:SF26">
    <property type="entry name" value="ENDONUCLEASE 4"/>
    <property type="match status" value="1"/>
</dbReference>
<evidence type="ECO:0000256" key="4">
    <source>
        <dbReference type="ARBA" id="ARBA00022801"/>
    </source>
</evidence>
<dbReference type="Proteomes" id="UP000471435">
    <property type="component" value="Unassembled WGS sequence"/>
</dbReference>
<dbReference type="GO" id="GO:0003676">
    <property type="term" value="F:nucleic acid binding"/>
    <property type="evidence" value="ECO:0007669"/>
    <property type="project" value="InterPro"/>
</dbReference>
<evidence type="ECO:0000256" key="6">
    <source>
        <dbReference type="ARBA" id="ARBA00023180"/>
    </source>
</evidence>
<evidence type="ECO:0000256" key="1">
    <source>
        <dbReference type="ARBA" id="ARBA00022722"/>
    </source>
</evidence>
<keyword evidence="2" id="KW-0479">Metal-binding</keyword>
<evidence type="ECO:0000313" key="8">
    <source>
        <dbReference type="Proteomes" id="UP000471435"/>
    </source>
</evidence>
<accession>A0A6I4V0U6</accession>
<dbReference type="Gene3D" id="1.10.575.10">
    <property type="entry name" value="P1 Nuclease"/>
    <property type="match status" value="1"/>
</dbReference>